<sequence>MIITSPQTKKEKKFQDLYGMRNKKQEVEYEKFPSCKSSKEMGDTLPLTYEDHKTKVTTLRASKDLKKLPMEELIGMLKVHEIELNEDEGQRKGKSTTLKA</sequence>
<comment type="caution">
    <text evidence="1">The sequence shown here is derived from an EMBL/GenBank/DDBJ whole genome shotgun (WGS) entry which is preliminary data.</text>
</comment>
<evidence type="ECO:0000313" key="1">
    <source>
        <dbReference type="EMBL" id="RDX97886.1"/>
    </source>
</evidence>
<protein>
    <submittedName>
        <fullName evidence="1">Uncharacterized protein</fullName>
    </submittedName>
</protein>
<dbReference type="Proteomes" id="UP000257109">
    <property type="component" value="Unassembled WGS sequence"/>
</dbReference>
<gene>
    <name evidence="1" type="ORF">CR513_19287</name>
</gene>
<dbReference type="EMBL" id="QJKJ01003554">
    <property type="protein sequence ID" value="RDX97886.1"/>
    <property type="molecule type" value="Genomic_DNA"/>
</dbReference>
<dbReference type="AlphaFoldDB" id="A0A371H5C3"/>
<reference evidence="1" key="1">
    <citation type="submission" date="2018-05" db="EMBL/GenBank/DDBJ databases">
        <title>Draft genome of Mucuna pruriens seed.</title>
        <authorList>
            <person name="Nnadi N.E."/>
            <person name="Vos R."/>
            <person name="Hasami M.H."/>
            <person name="Devisetty U.K."/>
            <person name="Aguiy J.C."/>
        </authorList>
    </citation>
    <scope>NUCLEOTIDE SEQUENCE [LARGE SCALE GENOMIC DNA]</scope>
    <source>
        <strain evidence="1">JCA_2017</strain>
    </source>
</reference>
<organism evidence="1 2">
    <name type="scientific">Mucuna pruriens</name>
    <name type="common">Velvet bean</name>
    <name type="synonym">Dolichos pruriens</name>
    <dbReference type="NCBI Taxonomy" id="157652"/>
    <lineage>
        <taxon>Eukaryota</taxon>
        <taxon>Viridiplantae</taxon>
        <taxon>Streptophyta</taxon>
        <taxon>Embryophyta</taxon>
        <taxon>Tracheophyta</taxon>
        <taxon>Spermatophyta</taxon>
        <taxon>Magnoliopsida</taxon>
        <taxon>eudicotyledons</taxon>
        <taxon>Gunneridae</taxon>
        <taxon>Pentapetalae</taxon>
        <taxon>rosids</taxon>
        <taxon>fabids</taxon>
        <taxon>Fabales</taxon>
        <taxon>Fabaceae</taxon>
        <taxon>Papilionoideae</taxon>
        <taxon>50 kb inversion clade</taxon>
        <taxon>NPAAA clade</taxon>
        <taxon>indigoferoid/millettioid clade</taxon>
        <taxon>Phaseoleae</taxon>
        <taxon>Mucuna</taxon>
    </lineage>
</organism>
<name>A0A371H5C3_MUCPR</name>
<accession>A0A371H5C3</accession>
<evidence type="ECO:0000313" key="2">
    <source>
        <dbReference type="Proteomes" id="UP000257109"/>
    </source>
</evidence>
<proteinExistence type="predicted"/>
<keyword evidence="2" id="KW-1185">Reference proteome</keyword>
<feature type="non-terminal residue" evidence="1">
    <location>
        <position position="1"/>
    </location>
</feature>